<dbReference type="EMBL" id="QPKB01000004">
    <property type="protein sequence ID" value="RWR81985.1"/>
    <property type="molecule type" value="Genomic_DNA"/>
</dbReference>
<organism evidence="2 3">
    <name type="scientific">Cinnamomum micranthum f. kanehirae</name>
    <dbReference type="NCBI Taxonomy" id="337451"/>
    <lineage>
        <taxon>Eukaryota</taxon>
        <taxon>Viridiplantae</taxon>
        <taxon>Streptophyta</taxon>
        <taxon>Embryophyta</taxon>
        <taxon>Tracheophyta</taxon>
        <taxon>Spermatophyta</taxon>
        <taxon>Magnoliopsida</taxon>
        <taxon>Magnoliidae</taxon>
        <taxon>Laurales</taxon>
        <taxon>Lauraceae</taxon>
        <taxon>Cinnamomum</taxon>
    </lineage>
</organism>
<dbReference type="OrthoDB" id="755532at2759"/>
<gene>
    <name evidence="2" type="ORF">CKAN_01069200</name>
</gene>
<evidence type="ECO:0000313" key="2">
    <source>
        <dbReference type="EMBL" id="RWR81985.1"/>
    </source>
</evidence>
<sequence>MKVGALSEFNDAAVDAARLLKRLELALELRLKAFIARARQASRKIASRETSSSSDHSLNLEPEESPMASPMRNSKFALPSPTTRLSPKSPLRRLKLSSDSPLLASPKRLLATLSNKAAPLLKRWKVEEEEEEEGGLWQKEILMGEKCQPLDFSGVIYYDKHGKLVSEIPPRSPRQGGRQLVQSFSFPVPLSEKED</sequence>
<dbReference type="AlphaFoldDB" id="A0A443NTZ1"/>
<name>A0A443NTZ1_9MAGN</name>
<dbReference type="STRING" id="337451.A0A443NTZ1"/>
<accession>A0A443NTZ1</accession>
<protein>
    <submittedName>
        <fullName evidence="2">Uncharacterized protein</fullName>
    </submittedName>
</protein>
<proteinExistence type="predicted"/>
<evidence type="ECO:0000313" key="3">
    <source>
        <dbReference type="Proteomes" id="UP000283530"/>
    </source>
</evidence>
<reference evidence="2 3" key="1">
    <citation type="journal article" date="2019" name="Nat. Plants">
        <title>Stout camphor tree genome fills gaps in understanding of flowering plant genome evolution.</title>
        <authorList>
            <person name="Chaw S.M."/>
            <person name="Liu Y.C."/>
            <person name="Wu Y.W."/>
            <person name="Wang H.Y."/>
            <person name="Lin C.I."/>
            <person name="Wu C.S."/>
            <person name="Ke H.M."/>
            <person name="Chang L.Y."/>
            <person name="Hsu C.Y."/>
            <person name="Yang H.T."/>
            <person name="Sudianto E."/>
            <person name="Hsu M.H."/>
            <person name="Wu K.P."/>
            <person name="Wang L.N."/>
            <person name="Leebens-Mack J.H."/>
            <person name="Tsai I.J."/>
        </authorList>
    </citation>
    <scope>NUCLEOTIDE SEQUENCE [LARGE SCALE GENOMIC DNA]</scope>
    <source>
        <strain evidence="3">cv. Chaw 1501</strain>
        <tissue evidence="2">Young leaves</tissue>
    </source>
</reference>
<comment type="caution">
    <text evidence="2">The sequence shown here is derived from an EMBL/GenBank/DDBJ whole genome shotgun (WGS) entry which is preliminary data.</text>
</comment>
<dbReference type="PANTHER" id="PTHR33237">
    <property type="entry name" value="F2P16.13 PROTEIN-RELATED"/>
    <property type="match status" value="1"/>
</dbReference>
<dbReference type="PANTHER" id="PTHR33237:SF46">
    <property type="entry name" value="OS01G0606100 PROTEIN"/>
    <property type="match status" value="1"/>
</dbReference>
<evidence type="ECO:0000256" key="1">
    <source>
        <dbReference type="SAM" id="MobiDB-lite"/>
    </source>
</evidence>
<feature type="compositionally biased region" description="Polar residues" evidence="1">
    <location>
        <begin position="48"/>
        <end position="57"/>
    </location>
</feature>
<keyword evidence="3" id="KW-1185">Reference proteome</keyword>
<dbReference type="Proteomes" id="UP000283530">
    <property type="component" value="Unassembled WGS sequence"/>
</dbReference>
<feature type="region of interest" description="Disordered" evidence="1">
    <location>
        <begin position="45"/>
        <end position="98"/>
    </location>
</feature>